<sequence>MTRNGRADSCLRKQVANGRFMHHHHHRLTNDPSMPRVVFTAKGGPMQRSSHITVSERVSMCRRALPSSQLQLWAALNCAQPAVRYLNISMRSCICSIAPSWSSIHDIKKPPPSNFNCRQSSVSVADKARASRNQPLPAFNGHLPHHDIDMTLRQNSITCVNLDMASLYHTTDL</sequence>
<protein>
    <submittedName>
        <fullName evidence="1">Uncharacterized protein</fullName>
    </submittedName>
</protein>
<evidence type="ECO:0000313" key="1">
    <source>
        <dbReference type="EMBL" id="KAF2622947.1"/>
    </source>
</evidence>
<proteinExistence type="predicted"/>
<organism evidence="1 2">
    <name type="scientific">Macroventuria anomochaeta</name>
    <dbReference type="NCBI Taxonomy" id="301207"/>
    <lineage>
        <taxon>Eukaryota</taxon>
        <taxon>Fungi</taxon>
        <taxon>Dikarya</taxon>
        <taxon>Ascomycota</taxon>
        <taxon>Pezizomycotina</taxon>
        <taxon>Dothideomycetes</taxon>
        <taxon>Pleosporomycetidae</taxon>
        <taxon>Pleosporales</taxon>
        <taxon>Pleosporineae</taxon>
        <taxon>Didymellaceae</taxon>
        <taxon>Macroventuria</taxon>
    </lineage>
</organism>
<dbReference type="EMBL" id="MU006740">
    <property type="protein sequence ID" value="KAF2622947.1"/>
    <property type="molecule type" value="Genomic_DNA"/>
</dbReference>
<reference evidence="1" key="1">
    <citation type="journal article" date="2020" name="Stud. Mycol.">
        <title>101 Dothideomycetes genomes: a test case for predicting lifestyles and emergence of pathogens.</title>
        <authorList>
            <person name="Haridas S."/>
            <person name="Albert R."/>
            <person name="Binder M."/>
            <person name="Bloem J."/>
            <person name="Labutti K."/>
            <person name="Salamov A."/>
            <person name="Andreopoulos B."/>
            <person name="Baker S."/>
            <person name="Barry K."/>
            <person name="Bills G."/>
            <person name="Bluhm B."/>
            <person name="Cannon C."/>
            <person name="Castanera R."/>
            <person name="Culley D."/>
            <person name="Daum C."/>
            <person name="Ezra D."/>
            <person name="Gonzalez J."/>
            <person name="Henrissat B."/>
            <person name="Kuo A."/>
            <person name="Liang C."/>
            <person name="Lipzen A."/>
            <person name="Lutzoni F."/>
            <person name="Magnuson J."/>
            <person name="Mondo S."/>
            <person name="Nolan M."/>
            <person name="Ohm R."/>
            <person name="Pangilinan J."/>
            <person name="Park H.-J."/>
            <person name="Ramirez L."/>
            <person name="Alfaro M."/>
            <person name="Sun H."/>
            <person name="Tritt A."/>
            <person name="Yoshinaga Y."/>
            <person name="Zwiers L.-H."/>
            <person name="Turgeon B."/>
            <person name="Goodwin S."/>
            <person name="Spatafora J."/>
            <person name="Crous P."/>
            <person name="Grigoriev I."/>
        </authorList>
    </citation>
    <scope>NUCLEOTIDE SEQUENCE</scope>
    <source>
        <strain evidence="1">CBS 525.71</strain>
    </source>
</reference>
<name>A0ACB6RNR1_9PLEO</name>
<gene>
    <name evidence="1" type="ORF">BU25DRAFT_414719</name>
</gene>
<keyword evidence="2" id="KW-1185">Reference proteome</keyword>
<comment type="caution">
    <text evidence="1">The sequence shown here is derived from an EMBL/GenBank/DDBJ whole genome shotgun (WGS) entry which is preliminary data.</text>
</comment>
<evidence type="ECO:0000313" key="2">
    <source>
        <dbReference type="Proteomes" id="UP000799754"/>
    </source>
</evidence>
<accession>A0ACB6RNR1</accession>
<dbReference type="Proteomes" id="UP000799754">
    <property type="component" value="Unassembled WGS sequence"/>
</dbReference>